<evidence type="ECO:0000256" key="1">
    <source>
        <dbReference type="ARBA" id="ARBA00004496"/>
    </source>
</evidence>
<accession>A0A3E0HQB8</accession>
<dbReference type="AlphaFoldDB" id="A0A3E0HQB8"/>
<dbReference type="InterPro" id="IPR025734">
    <property type="entry name" value="EspG"/>
</dbReference>
<comment type="subcellular location">
    <subcellularLocation>
        <location evidence="1">Cytoplasm</location>
    </subcellularLocation>
</comment>
<evidence type="ECO:0000313" key="5">
    <source>
        <dbReference type="EMBL" id="REH48608.1"/>
    </source>
</evidence>
<keyword evidence="4" id="KW-0143">Chaperone</keyword>
<evidence type="ECO:0000256" key="2">
    <source>
        <dbReference type="ARBA" id="ARBA00006411"/>
    </source>
</evidence>
<name>A0A3E0HQB8_9PSEU</name>
<reference evidence="5 6" key="1">
    <citation type="submission" date="2018-08" db="EMBL/GenBank/DDBJ databases">
        <title>Genomic Encyclopedia of Archaeal and Bacterial Type Strains, Phase II (KMG-II): from individual species to whole genera.</title>
        <authorList>
            <person name="Goeker M."/>
        </authorList>
    </citation>
    <scope>NUCLEOTIDE SEQUENCE [LARGE SCALE GENOMIC DNA]</scope>
    <source>
        <strain evidence="5 6">DSM 45791</strain>
    </source>
</reference>
<dbReference type="EMBL" id="QUNO01000005">
    <property type="protein sequence ID" value="REH48608.1"/>
    <property type="molecule type" value="Genomic_DNA"/>
</dbReference>
<dbReference type="Proteomes" id="UP000256269">
    <property type="component" value="Unassembled WGS sequence"/>
</dbReference>
<comment type="similarity">
    <text evidence="2">Belongs to the EspG family.</text>
</comment>
<dbReference type="OrthoDB" id="3687316at2"/>
<keyword evidence="3" id="KW-0963">Cytoplasm</keyword>
<gene>
    <name evidence="5" type="ORF">BCF44_105467</name>
</gene>
<evidence type="ECO:0000256" key="3">
    <source>
        <dbReference type="ARBA" id="ARBA00022490"/>
    </source>
</evidence>
<keyword evidence="6" id="KW-1185">Reference proteome</keyword>
<comment type="caution">
    <text evidence="5">The sequence shown here is derived from an EMBL/GenBank/DDBJ whole genome shotgun (WGS) entry which is preliminary data.</text>
</comment>
<evidence type="ECO:0000256" key="4">
    <source>
        <dbReference type="ARBA" id="ARBA00023186"/>
    </source>
</evidence>
<protein>
    <submittedName>
        <fullName evidence="5">ESAT-6 protein secretion system EspG family protein</fullName>
    </submittedName>
</protein>
<organism evidence="5 6">
    <name type="scientific">Kutzneria buriramensis</name>
    <dbReference type="NCBI Taxonomy" id="1045776"/>
    <lineage>
        <taxon>Bacteria</taxon>
        <taxon>Bacillati</taxon>
        <taxon>Actinomycetota</taxon>
        <taxon>Actinomycetes</taxon>
        <taxon>Pseudonocardiales</taxon>
        <taxon>Pseudonocardiaceae</taxon>
        <taxon>Kutzneria</taxon>
    </lineage>
</organism>
<evidence type="ECO:0000313" key="6">
    <source>
        <dbReference type="Proteomes" id="UP000256269"/>
    </source>
</evidence>
<sequence>MAAVGLECTFVELDVVGEALGLALRRFPFTFPYFGNGINRSALRAQVGASLAGRGLLRGNRFTPELHDTVTLFGTGRPTIGLLGMTGERQLTALGVFGADRGLIAVGSGEGIRFDFVPRDRIVPALVARLPTMAAAPAGTPVGRERLGGGSFLIDGESIGWVDTDGGRYLAVTSRGGDGRARMDYSPGDPVALERRLRTALA</sequence>
<dbReference type="Pfam" id="PF14011">
    <property type="entry name" value="ESX-1_EspG"/>
    <property type="match status" value="2"/>
</dbReference>
<proteinExistence type="inferred from homology"/>